<name>A0A8X6VEB0_TRICX</name>
<sequence length="83" mass="9286">MAEGLESQVRSRGWSMPYSTNQVQEHSVDVTERTGAPSCTVIHLSSFTVFASTKAVKHLKEKKCSFDLRTEKWNNASKSQQAP</sequence>
<keyword evidence="2" id="KW-1185">Reference proteome</keyword>
<proteinExistence type="predicted"/>
<comment type="caution">
    <text evidence="1">The sequence shown here is derived from an EMBL/GenBank/DDBJ whole genome shotgun (WGS) entry which is preliminary data.</text>
</comment>
<protein>
    <submittedName>
        <fullName evidence="1">Uncharacterized protein</fullName>
    </submittedName>
</protein>
<dbReference type="Proteomes" id="UP000887159">
    <property type="component" value="Unassembled WGS sequence"/>
</dbReference>
<accession>A0A8X6VEB0</accession>
<gene>
    <name evidence="1" type="ORF">TNCV_979801</name>
</gene>
<dbReference type="EMBL" id="BMAU01021234">
    <property type="protein sequence ID" value="GFY02975.1"/>
    <property type="molecule type" value="Genomic_DNA"/>
</dbReference>
<organism evidence="1 2">
    <name type="scientific">Trichonephila clavipes</name>
    <name type="common">Golden silk orbweaver</name>
    <name type="synonym">Nephila clavipes</name>
    <dbReference type="NCBI Taxonomy" id="2585209"/>
    <lineage>
        <taxon>Eukaryota</taxon>
        <taxon>Metazoa</taxon>
        <taxon>Ecdysozoa</taxon>
        <taxon>Arthropoda</taxon>
        <taxon>Chelicerata</taxon>
        <taxon>Arachnida</taxon>
        <taxon>Araneae</taxon>
        <taxon>Araneomorphae</taxon>
        <taxon>Entelegynae</taxon>
        <taxon>Araneoidea</taxon>
        <taxon>Nephilidae</taxon>
        <taxon>Trichonephila</taxon>
    </lineage>
</organism>
<evidence type="ECO:0000313" key="1">
    <source>
        <dbReference type="EMBL" id="GFY02975.1"/>
    </source>
</evidence>
<dbReference type="AlphaFoldDB" id="A0A8X6VEB0"/>
<evidence type="ECO:0000313" key="2">
    <source>
        <dbReference type="Proteomes" id="UP000887159"/>
    </source>
</evidence>
<reference evidence="1" key="1">
    <citation type="submission" date="2020-08" db="EMBL/GenBank/DDBJ databases">
        <title>Multicomponent nature underlies the extraordinary mechanical properties of spider dragline silk.</title>
        <authorList>
            <person name="Kono N."/>
            <person name="Nakamura H."/>
            <person name="Mori M."/>
            <person name="Yoshida Y."/>
            <person name="Ohtoshi R."/>
            <person name="Malay A.D."/>
            <person name="Moran D.A.P."/>
            <person name="Tomita M."/>
            <person name="Numata K."/>
            <person name="Arakawa K."/>
        </authorList>
    </citation>
    <scope>NUCLEOTIDE SEQUENCE</scope>
</reference>